<evidence type="ECO:0000313" key="1">
    <source>
        <dbReference type="EMBL" id="PIO70712.1"/>
    </source>
</evidence>
<organism evidence="1 2">
    <name type="scientific">Teladorsagia circumcincta</name>
    <name type="common">Brown stomach worm</name>
    <name type="synonym">Ostertagia circumcincta</name>
    <dbReference type="NCBI Taxonomy" id="45464"/>
    <lineage>
        <taxon>Eukaryota</taxon>
        <taxon>Metazoa</taxon>
        <taxon>Ecdysozoa</taxon>
        <taxon>Nematoda</taxon>
        <taxon>Chromadorea</taxon>
        <taxon>Rhabditida</taxon>
        <taxon>Rhabditina</taxon>
        <taxon>Rhabditomorpha</taxon>
        <taxon>Strongyloidea</taxon>
        <taxon>Trichostrongylidae</taxon>
        <taxon>Teladorsagia</taxon>
    </lineage>
</organism>
<dbReference type="Proteomes" id="UP000230423">
    <property type="component" value="Unassembled WGS sequence"/>
</dbReference>
<dbReference type="OrthoDB" id="2139348at2759"/>
<name>A0A2G9ULV3_TELCI</name>
<gene>
    <name evidence="1" type="ORF">TELCIR_07426</name>
</gene>
<evidence type="ECO:0000313" key="2">
    <source>
        <dbReference type="Proteomes" id="UP000230423"/>
    </source>
</evidence>
<keyword evidence="2" id="KW-1185">Reference proteome</keyword>
<reference evidence="1 2" key="1">
    <citation type="submission" date="2015-09" db="EMBL/GenBank/DDBJ databases">
        <title>Draft genome of the parasitic nematode Teladorsagia circumcincta isolate WARC Sus (inbred).</title>
        <authorList>
            <person name="Mitreva M."/>
        </authorList>
    </citation>
    <scope>NUCLEOTIDE SEQUENCE [LARGE SCALE GENOMIC DNA]</scope>
    <source>
        <strain evidence="1 2">S</strain>
    </source>
</reference>
<sequence length="59" mass="6927">MQSKVGVAFQNPFSVFREVWQERQRSLRMLYLGVVNIRRARKPFFAAKKLDRSQLAALS</sequence>
<protein>
    <submittedName>
        <fullName evidence="1">Uncharacterized protein</fullName>
    </submittedName>
</protein>
<proteinExistence type="predicted"/>
<dbReference type="AlphaFoldDB" id="A0A2G9ULV3"/>
<accession>A0A2G9ULV3</accession>
<dbReference type="EMBL" id="KZ346179">
    <property type="protein sequence ID" value="PIO70712.1"/>
    <property type="molecule type" value="Genomic_DNA"/>
</dbReference>